<keyword evidence="2" id="KW-1185">Reference proteome</keyword>
<gene>
    <name evidence="1" type="primary">ELP4_1</name>
    <name evidence="1" type="ORF">LPJ66_003492</name>
</gene>
<comment type="caution">
    <text evidence="1">The sequence shown here is derived from an EMBL/GenBank/DDBJ whole genome shotgun (WGS) entry which is preliminary data.</text>
</comment>
<dbReference type="Proteomes" id="UP001150581">
    <property type="component" value="Unassembled WGS sequence"/>
</dbReference>
<dbReference type="EMBL" id="JANBPG010000353">
    <property type="protein sequence ID" value="KAJ1897238.1"/>
    <property type="molecule type" value="Genomic_DNA"/>
</dbReference>
<name>A0ACC1IN20_9FUNG</name>
<sequence length="436" mass="47429">MSSSFRKRVPAGQQAKPPPATRLNPHSAQLLVSTGVPSLDDVLGGGLPVGGVLLIEQDRQTGYSNTLLSYFASQAIAAGHKLCIVNADQKVDLKSQLPGWASAVRDPAVESAGAAEANKETSKGADDTNAMKIAWRYKNLPKISSGDNETDNKTNNNSSSLPGMAAEVQFCERFDLSLRIPGDVVDKAQPVIIDGDAISIMASEERYDGDMYRCVLDRILELVQDGFSSLTPLKPNIERTILRIELRSLGSGFWQGSSNTSILQFLHELRGLLRYSYAACVISFPVHLYEEAGVRLPIVRRIEHLCDAVIELESFEGTYASPADIVARQARTDEASSQDYHGFLHIHKLPRLNSLTASMGRLSLLHTGGGSANNLAFRLRRKKFSIETYHLPIEGGTVERRVPGKEEDKKAQGRQSVGKGGVGCGSTPGRKDPLEF</sequence>
<proteinExistence type="predicted"/>
<reference evidence="1" key="1">
    <citation type="submission" date="2022-07" db="EMBL/GenBank/DDBJ databases">
        <title>Phylogenomic reconstructions and comparative analyses of Kickxellomycotina fungi.</title>
        <authorList>
            <person name="Reynolds N.K."/>
            <person name="Stajich J.E."/>
            <person name="Barry K."/>
            <person name="Grigoriev I.V."/>
            <person name="Crous P."/>
            <person name="Smith M.E."/>
        </authorList>
    </citation>
    <scope>NUCLEOTIDE SEQUENCE</scope>
    <source>
        <strain evidence="1">Benny 63K</strain>
    </source>
</reference>
<evidence type="ECO:0000313" key="2">
    <source>
        <dbReference type="Proteomes" id="UP001150581"/>
    </source>
</evidence>
<protein>
    <submittedName>
        <fullName evidence="1">Elongator subunit elp4</fullName>
    </submittedName>
</protein>
<evidence type="ECO:0000313" key="1">
    <source>
        <dbReference type="EMBL" id="KAJ1897238.1"/>
    </source>
</evidence>
<organism evidence="1 2">
    <name type="scientific">Kickxella alabastrina</name>
    <dbReference type="NCBI Taxonomy" id="61397"/>
    <lineage>
        <taxon>Eukaryota</taxon>
        <taxon>Fungi</taxon>
        <taxon>Fungi incertae sedis</taxon>
        <taxon>Zoopagomycota</taxon>
        <taxon>Kickxellomycotina</taxon>
        <taxon>Kickxellomycetes</taxon>
        <taxon>Kickxellales</taxon>
        <taxon>Kickxellaceae</taxon>
        <taxon>Kickxella</taxon>
    </lineage>
</organism>
<accession>A0ACC1IN20</accession>